<comment type="catalytic activity">
    <reaction evidence="6">
        <text>5-carboxymethylaminomethyluridine(34) in tRNA(Leu) + S-adenosyl-L-methionine = 5-carboxymethylaminomethyl-2'-O-methyluridine(34) in tRNA(Leu) + S-adenosyl-L-homocysteine + H(+)</text>
        <dbReference type="Rhea" id="RHEA:43088"/>
        <dbReference type="Rhea" id="RHEA-COMP:10333"/>
        <dbReference type="Rhea" id="RHEA-COMP:10334"/>
        <dbReference type="ChEBI" id="CHEBI:15378"/>
        <dbReference type="ChEBI" id="CHEBI:57856"/>
        <dbReference type="ChEBI" id="CHEBI:59789"/>
        <dbReference type="ChEBI" id="CHEBI:74508"/>
        <dbReference type="ChEBI" id="CHEBI:74511"/>
        <dbReference type="EC" id="2.1.1.207"/>
    </reaction>
</comment>
<keyword evidence="5 6" id="KW-0819">tRNA processing</keyword>
<evidence type="ECO:0000256" key="1">
    <source>
        <dbReference type="ARBA" id="ARBA00022490"/>
    </source>
</evidence>
<dbReference type="InterPro" id="IPR016914">
    <property type="entry name" value="TrmL"/>
</dbReference>
<dbReference type="InterPro" id="IPR029028">
    <property type="entry name" value="Alpha/beta_knot_MTases"/>
</dbReference>
<evidence type="ECO:0000313" key="8">
    <source>
        <dbReference type="EMBL" id="MFD2257715.1"/>
    </source>
</evidence>
<dbReference type="InterPro" id="IPR001537">
    <property type="entry name" value="SpoU_MeTrfase"/>
</dbReference>
<evidence type="ECO:0000313" key="9">
    <source>
        <dbReference type="Proteomes" id="UP001597375"/>
    </source>
</evidence>
<protein>
    <recommendedName>
        <fullName evidence="6">Putative tRNA (cytidine(34)-2'-O)-methyltransferase</fullName>
        <ecNumber evidence="6">2.1.1.207</ecNumber>
    </recommendedName>
    <alternativeName>
        <fullName evidence="6">tRNA (cytidine/uridine-2'-O-)-methyltransferase</fullName>
    </alternativeName>
</protein>
<dbReference type="PANTHER" id="PTHR42971">
    <property type="entry name" value="TRNA (CYTIDINE(34)-2'-O)-METHYLTRANSFERASE"/>
    <property type="match status" value="1"/>
</dbReference>
<comment type="similarity">
    <text evidence="6">Belongs to the class IV-like SAM-binding methyltransferase superfamily. RNA methyltransferase TrmH family. TrmL subfamily.</text>
</comment>
<dbReference type="EMBL" id="JBHUIT010000031">
    <property type="protein sequence ID" value="MFD2257715.1"/>
    <property type="molecule type" value="Genomic_DNA"/>
</dbReference>
<feature type="binding site" evidence="6">
    <location>
        <position position="130"/>
    </location>
    <ligand>
        <name>S-adenosyl-L-methionine</name>
        <dbReference type="ChEBI" id="CHEBI:59789"/>
    </ligand>
</feature>
<reference evidence="9" key="1">
    <citation type="journal article" date="2019" name="Int. J. Syst. Evol. Microbiol.">
        <title>The Global Catalogue of Microorganisms (GCM) 10K type strain sequencing project: providing services to taxonomists for standard genome sequencing and annotation.</title>
        <authorList>
            <consortium name="The Broad Institute Genomics Platform"/>
            <consortium name="The Broad Institute Genome Sequencing Center for Infectious Disease"/>
            <person name="Wu L."/>
            <person name="Ma J."/>
        </authorList>
    </citation>
    <scope>NUCLEOTIDE SEQUENCE [LARGE SCALE GENOMIC DNA]</scope>
    <source>
        <strain evidence="9">CGMCC 4.7106</strain>
    </source>
</reference>
<comment type="caution">
    <text evidence="8">The sequence shown here is derived from an EMBL/GenBank/DDBJ whole genome shotgun (WGS) entry which is preliminary data.</text>
</comment>
<keyword evidence="1 6" id="KW-0963">Cytoplasm</keyword>
<dbReference type="SUPFAM" id="SSF75217">
    <property type="entry name" value="alpha/beta knot"/>
    <property type="match status" value="1"/>
</dbReference>
<evidence type="ECO:0000256" key="5">
    <source>
        <dbReference type="ARBA" id="ARBA00022694"/>
    </source>
</evidence>
<dbReference type="HAMAP" id="MF_01885">
    <property type="entry name" value="tRNA_methyltr_TrmL"/>
    <property type="match status" value="1"/>
</dbReference>
<feature type="binding site" evidence="6">
    <location>
        <position position="100"/>
    </location>
    <ligand>
        <name>S-adenosyl-L-methionine</name>
        <dbReference type="ChEBI" id="CHEBI:59789"/>
    </ligand>
</feature>
<keyword evidence="9" id="KW-1185">Reference proteome</keyword>
<dbReference type="CDD" id="cd18094">
    <property type="entry name" value="SpoU-like_TrmL"/>
    <property type="match status" value="1"/>
</dbReference>
<name>A0ABW5DB79_9BACT</name>
<dbReference type="EC" id="2.1.1.207" evidence="6"/>
<evidence type="ECO:0000256" key="4">
    <source>
        <dbReference type="ARBA" id="ARBA00022691"/>
    </source>
</evidence>
<feature type="binding site" evidence="6">
    <location>
        <position position="121"/>
    </location>
    <ligand>
        <name>S-adenosyl-L-methionine</name>
        <dbReference type="ChEBI" id="CHEBI:59789"/>
    </ligand>
</feature>
<dbReference type="Gene3D" id="3.40.1280.10">
    <property type="match status" value="1"/>
</dbReference>
<comment type="catalytic activity">
    <reaction evidence="6">
        <text>cytidine(34) in tRNA + S-adenosyl-L-methionine = 2'-O-methylcytidine(34) in tRNA + S-adenosyl-L-homocysteine + H(+)</text>
        <dbReference type="Rhea" id="RHEA:43084"/>
        <dbReference type="Rhea" id="RHEA-COMP:10331"/>
        <dbReference type="Rhea" id="RHEA-COMP:10332"/>
        <dbReference type="ChEBI" id="CHEBI:15378"/>
        <dbReference type="ChEBI" id="CHEBI:57856"/>
        <dbReference type="ChEBI" id="CHEBI:59789"/>
        <dbReference type="ChEBI" id="CHEBI:74495"/>
        <dbReference type="ChEBI" id="CHEBI:82748"/>
        <dbReference type="EC" id="2.1.1.207"/>
    </reaction>
</comment>
<keyword evidence="3 6" id="KW-0808">Transferase</keyword>
<organism evidence="8 9">
    <name type="scientific">Luteolibacter algae</name>
    <dbReference type="NCBI Taxonomy" id="454151"/>
    <lineage>
        <taxon>Bacteria</taxon>
        <taxon>Pseudomonadati</taxon>
        <taxon>Verrucomicrobiota</taxon>
        <taxon>Verrucomicrobiia</taxon>
        <taxon>Verrucomicrobiales</taxon>
        <taxon>Verrucomicrobiaceae</taxon>
        <taxon>Luteolibacter</taxon>
    </lineage>
</organism>
<sequence>MFNIVLLEPEIPHNAGAAGRLALATGSSLHLVKPLGFSLEDKYVRRTGLDYWQDVDLHVWESYPELEEAMQGRQMWLLSTKASKSPWTADFRPGDCLVFGRETKGLPGELIERAGDHALKIPMVPGGTRSLNLSTAVAIVLYEAVRQQAPEW</sequence>
<keyword evidence="4 6" id="KW-0949">S-adenosyl-L-methionine</keyword>
<evidence type="ECO:0000256" key="6">
    <source>
        <dbReference type="HAMAP-Rule" id="MF_01885"/>
    </source>
</evidence>
<proteinExistence type="inferred from homology"/>
<dbReference type="InterPro" id="IPR029026">
    <property type="entry name" value="tRNA_m1G_MTases_N"/>
</dbReference>
<evidence type="ECO:0000259" key="7">
    <source>
        <dbReference type="Pfam" id="PF00588"/>
    </source>
</evidence>
<evidence type="ECO:0000256" key="3">
    <source>
        <dbReference type="ARBA" id="ARBA00022679"/>
    </source>
</evidence>
<dbReference type="PIRSF" id="PIRSF029256">
    <property type="entry name" value="SpoU_TrmH_prd"/>
    <property type="match status" value="1"/>
</dbReference>
<accession>A0ABW5DB79</accession>
<comment type="subcellular location">
    <subcellularLocation>
        <location evidence="6">Cytoplasm</location>
    </subcellularLocation>
</comment>
<keyword evidence="2 6" id="KW-0489">Methyltransferase</keyword>
<comment type="function">
    <text evidence="6">Could methylate the ribose at the nucleotide 34 wobble position in tRNA.</text>
</comment>
<dbReference type="Pfam" id="PF00588">
    <property type="entry name" value="SpoU_methylase"/>
    <property type="match status" value="1"/>
</dbReference>
<feature type="binding site" evidence="6">
    <location>
        <position position="78"/>
    </location>
    <ligand>
        <name>S-adenosyl-L-methionine</name>
        <dbReference type="ChEBI" id="CHEBI:59789"/>
    </ligand>
</feature>
<evidence type="ECO:0000256" key="2">
    <source>
        <dbReference type="ARBA" id="ARBA00022603"/>
    </source>
</evidence>
<feature type="domain" description="tRNA/rRNA methyltransferase SpoU type" evidence="7">
    <location>
        <begin position="2"/>
        <end position="142"/>
    </location>
</feature>
<dbReference type="PANTHER" id="PTHR42971:SF1">
    <property type="entry name" value="TRNA (CYTIDINE(34)-2'-O)-METHYLTRANSFERASE"/>
    <property type="match status" value="1"/>
</dbReference>
<gene>
    <name evidence="8" type="ORF">ACFSSA_13625</name>
</gene>
<dbReference type="Proteomes" id="UP001597375">
    <property type="component" value="Unassembled WGS sequence"/>
</dbReference>